<organism evidence="4 5">
    <name type="scientific">Steinernema hermaphroditum</name>
    <dbReference type="NCBI Taxonomy" id="289476"/>
    <lineage>
        <taxon>Eukaryota</taxon>
        <taxon>Metazoa</taxon>
        <taxon>Ecdysozoa</taxon>
        <taxon>Nematoda</taxon>
        <taxon>Chromadorea</taxon>
        <taxon>Rhabditida</taxon>
        <taxon>Tylenchina</taxon>
        <taxon>Panagrolaimomorpha</taxon>
        <taxon>Strongyloidoidea</taxon>
        <taxon>Steinernematidae</taxon>
        <taxon>Steinernema</taxon>
    </lineage>
</organism>
<accession>A0AA39H6T4</accession>
<dbReference type="InterPro" id="IPR013087">
    <property type="entry name" value="Znf_C2H2_type"/>
</dbReference>
<dbReference type="InterPro" id="IPR006643">
    <property type="entry name" value="Zasp-like_motif"/>
</dbReference>
<feature type="region of interest" description="Disordered" evidence="2">
    <location>
        <begin position="1082"/>
        <end position="1102"/>
    </location>
</feature>
<sequence length="1102" mass="123681">MNEASVVLVEGVPVPAKLAAAFRDRRDPSKIPFSYTAPLPPSVAVPVSRARLTIPKVLPIVPKELLGDEDTEPTTMTHMQYNSPMPLYSRESAEEQYRQQIGAGSVPNIGSSDKHFDPEKSATLRAIQEQEQEDEFGKNFFEKVAAAEAPKVPRDIEPAWASQARERSERARSHTPATAQRLYQAQQDAIPMHPPSNQAIPMGPPPSDSYSQAIPLGPPQSQTQYTNYQPQFTNYQQDYQSHTLPRTNYAQSYKQQHVSQRDKVVPERGYEFGGMDYTGNLPKQDDGYQYYPSRPKTPVREEKPGYKMGGMDFAENIRYSGYNPNYHGHGPDEPRLRSVFSADPHSAVNTYVASNVEGVNPIRLVGDTISNQKCRFENNPTAEQKANMGTSFAPPAGHRPEHRTMIQPPKPQEPLCYSLSAKKGRGLSPGGYYGSHVRAQSAGPGLDREQWTAEKEVTVETLLNDQALRPIRRSMTPDWADRSLQKHDSWRHTLDPRLNRPQIFHTEPNWSRTVNERRQAWEHQAASTDARVNLPAAAKVPPQQPPYWANKANTTHRVWQTAADRNLLSGQEQQQYYGGGGYESQAQYGAQYGGGYGAQGQQDYGYSTQQQQSEYSQQAYQQQQQQQRQQQQQQQQYQYQQQVQQQQAQQNGYPSGQRTTYSYSSQQAPVQSTPLQMDQASFTRNKVTTMETTTTAPQTQAIALPAPTSGGQYQQYSASEQRYEKRSQEQHQEERVSRPVSYHEEQRDYQRSYKKETSEQRTVQPAPAPVPQSQVQSVTVSNDAFDRRAEMRETLPRGSLSNTQANAAGEYVDQEGRNVLYKRELTTSADPGREYQLLKEEERRVTERPLEPGVISRHVTTKYYKKKTVTDTQQTVSHSSAHPSPSPIRLRSQQAGKMMSEEPVAKKCRVWNPALDDGAKPVDVLKVDEKIAPIGGGPAPGVPGFGAPPFVHPHNLPFFINNYFQLAAPLLAHFQQQQLHASQKALLDQLTANRNMKQAMLRPPVFPPTSHHPMPPPPSAPIAHPAIPQQPPSVEVPTSSGRSANPIVLSAIGSSVPINQNCCAICGASFRLTGDLVQHMRSNHRNSKYRRRNHQHNSSDSH</sequence>
<dbReference type="PROSITE" id="PS50157">
    <property type="entry name" value="ZINC_FINGER_C2H2_2"/>
    <property type="match status" value="1"/>
</dbReference>
<dbReference type="SMART" id="SM00735">
    <property type="entry name" value="ZM"/>
    <property type="match status" value="1"/>
</dbReference>
<feature type="region of interest" description="Disordered" evidence="2">
    <location>
        <begin position="161"/>
        <end position="180"/>
    </location>
</feature>
<keyword evidence="1" id="KW-0862">Zinc</keyword>
<dbReference type="PROSITE" id="PS00028">
    <property type="entry name" value="ZINC_FINGER_C2H2_1"/>
    <property type="match status" value="1"/>
</dbReference>
<evidence type="ECO:0000256" key="2">
    <source>
        <dbReference type="SAM" id="MobiDB-lite"/>
    </source>
</evidence>
<feature type="region of interest" description="Disordered" evidence="2">
    <location>
        <begin position="648"/>
        <end position="678"/>
    </location>
</feature>
<keyword evidence="1" id="KW-0863">Zinc-finger</keyword>
<evidence type="ECO:0000313" key="4">
    <source>
        <dbReference type="EMBL" id="KAK0399776.1"/>
    </source>
</evidence>
<proteinExistence type="predicted"/>
<feature type="compositionally biased region" description="Polar residues" evidence="2">
    <location>
        <begin position="709"/>
        <end position="720"/>
    </location>
</feature>
<keyword evidence="1" id="KW-0479">Metal-binding</keyword>
<name>A0AA39H6T4_9BILA</name>
<feature type="domain" description="C2H2-type" evidence="3">
    <location>
        <begin position="1061"/>
        <end position="1089"/>
    </location>
</feature>
<gene>
    <name evidence="4" type="ORF">QR680_003207</name>
</gene>
<feature type="compositionally biased region" description="Low complexity" evidence="2">
    <location>
        <begin position="870"/>
        <end position="883"/>
    </location>
</feature>
<evidence type="ECO:0000256" key="1">
    <source>
        <dbReference type="PROSITE-ProRule" id="PRU00042"/>
    </source>
</evidence>
<feature type="region of interest" description="Disordered" evidence="2">
    <location>
        <begin position="275"/>
        <end position="305"/>
    </location>
</feature>
<evidence type="ECO:0000259" key="3">
    <source>
        <dbReference type="PROSITE" id="PS50157"/>
    </source>
</evidence>
<dbReference type="EMBL" id="JAUCMV010000005">
    <property type="protein sequence ID" value="KAK0399776.1"/>
    <property type="molecule type" value="Genomic_DNA"/>
</dbReference>
<feature type="region of interest" description="Disordered" evidence="2">
    <location>
        <begin position="869"/>
        <end position="889"/>
    </location>
</feature>
<keyword evidence="5" id="KW-1185">Reference proteome</keyword>
<dbReference type="Proteomes" id="UP001175271">
    <property type="component" value="Unassembled WGS sequence"/>
</dbReference>
<feature type="region of interest" description="Disordered" evidence="2">
    <location>
        <begin position="1006"/>
        <end position="1041"/>
    </location>
</feature>
<comment type="caution">
    <text evidence="4">The sequence shown here is derived from an EMBL/GenBank/DDBJ whole genome shotgun (WGS) entry which is preliminary data.</text>
</comment>
<feature type="compositionally biased region" description="Basic and acidic residues" evidence="2">
    <location>
        <begin position="721"/>
        <end position="759"/>
    </location>
</feature>
<feature type="compositionally biased region" description="Low complexity" evidence="2">
    <location>
        <begin position="690"/>
        <end position="708"/>
    </location>
</feature>
<protein>
    <recommendedName>
        <fullName evidence="3">C2H2-type domain-containing protein</fullName>
    </recommendedName>
</protein>
<feature type="compositionally biased region" description="Polar residues" evidence="2">
    <location>
        <begin position="651"/>
        <end position="678"/>
    </location>
</feature>
<feature type="region of interest" description="Disordered" evidence="2">
    <location>
        <begin position="690"/>
        <end position="778"/>
    </location>
</feature>
<dbReference type="AlphaFoldDB" id="A0AA39H6T4"/>
<evidence type="ECO:0000313" key="5">
    <source>
        <dbReference type="Proteomes" id="UP001175271"/>
    </source>
</evidence>
<reference evidence="4" key="1">
    <citation type="submission" date="2023-06" db="EMBL/GenBank/DDBJ databases">
        <title>Genomic analysis of the entomopathogenic nematode Steinernema hermaphroditum.</title>
        <authorList>
            <person name="Schwarz E.M."/>
            <person name="Heppert J.K."/>
            <person name="Baniya A."/>
            <person name="Schwartz H.T."/>
            <person name="Tan C.-H."/>
            <person name="Antoshechkin I."/>
            <person name="Sternberg P.W."/>
            <person name="Goodrich-Blair H."/>
            <person name="Dillman A.R."/>
        </authorList>
    </citation>
    <scope>NUCLEOTIDE SEQUENCE</scope>
    <source>
        <strain evidence="4">PS9179</strain>
        <tissue evidence="4">Whole animal</tissue>
    </source>
</reference>
<dbReference type="GO" id="GO:0008270">
    <property type="term" value="F:zinc ion binding"/>
    <property type="evidence" value="ECO:0007669"/>
    <property type="project" value="UniProtKB-KW"/>
</dbReference>
<feature type="compositionally biased region" description="Basic residues" evidence="2">
    <location>
        <begin position="1082"/>
        <end position="1095"/>
    </location>
</feature>